<evidence type="ECO:0000313" key="2">
    <source>
        <dbReference type="Proteomes" id="UP001207468"/>
    </source>
</evidence>
<sequence length="351" mass="38697">MTSSIHANYNVSRNDLPASVQQPFAFSEQITVQESGDDFSAGIATSQLKLHDSHGDEKSVDMLALEHETYLRPSRSSSTIPRFMGRLRVGASVRSLSTLGTIPSWRSGPLPNAHNPYSKMDARDDGEGSGSWTDAPDHGPSHPPGTASSRHSCYRSFRRRRYDKSITRSQIDGSQASVPLWDLFSRFSRSTTATNRHHDPTSCCRSRSSLDTEQSSFTLSTSTSVESYPSPFSADAVAVFQGLLDNEAPSFDGSVKHHHILEDQVLVIFAEAIEGSSTSTDGISVHAVPKRRGLLVLLRRRVNAMTNCVVLALRKFRTVLHKARLSPSCVDDDDHSVQYDIPCLAYITCLW</sequence>
<evidence type="ECO:0000313" key="1">
    <source>
        <dbReference type="EMBL" id="KAI9464407.1"/>
    </source>
</evidence>
<gene>
    <name evidence="1" type="ORF">F5148DRAFT_1150169</name>
</gene>
<keyword evidence="2" id="KW-1185">Reference proteome</keyword>
<protein>
    <submittedName>
        <fullName evidence="1">Uncharacterized protein</fullName>
    </submittedName>
</protein>
<reference evidence="1" key="1">
    <citation type="submission" date="2021-03" db="EMBL/GenBank/DDBJ databases">
        <title>Evolutionary priming and transition to the ectomycorrhizal habit in an iconic lineage of mushroom-forming fungi: is preadaptation a requirement?</title>
        <authorList>
            <consortium name="DOE Joint Genome Institute"/>
            <person name="Looney B.P."/>
            <person name="Miyauchi S."/>
            <person name="Morin E."/>
            <person name="Drula E."/>
            <person name="Courty P.E."/>
            <person name="Chicoki N."/>
            <person name="Fauchery L."/>
            <person name="Kohler A."/>
            <person name="Kuo A."/>
            <person name="LaButti K."/>
            <person name="Pangilinan J."/>
            <person name="Lipzen A."/>
            <person name="Riley R."/>
            <person name="Andreopoulos W."/>
            <person name="He G."/>
            <person name="Johnson J."/>
            <person name="Barry K.W."/>
            <person name="Grigoriev I.V."/>
            <person name="Nagy L."/>
            <person name="Hibbett D."/>
            <person name="Henrissat B."/>
            <person name="Matheny P.B."/>
            <person name="Labbe J."/>
            <person name="Martin A.F."/>
        </authorList>
    </citation>
    <scope>NUCLEOTIDE SEQUENCE</scope>
    <source>
        <strain evidence="1">BPL698</strain>
    </source>
</reference>
<dbReference type="EMBL" id="JAGFNK010000149">
    <property type="protein sequence ID" value="KAI9464407.1"/>
    <property type="molecule type" value="Genomic_DNA"/>
</dbReference>
<proteinExistence type="predicted"/>
<accession>A0ACC0U5H8</accession>
<dbReference type="Proteomes" id="UP001207468">
    <property type="component" value="Unassembled WGS sequence"/>
</dbReference>
<comment type="caution">
    <text evidence="1">The sequence shown here is derived from an EMBL/GenBank/DDBJ whole genome shotgun (WGS) entry which is preliminary data.</text>
</comment>
<name>A0ACC0U5H8_9AGAM</name>
<organism evidence="1 2">
    <name type="scientific">Russula earlei</name>
    <dbReference type="NCBI Taxonomy" id="71964"/>
    <lineage>
        <taxon>Eukaryota</taxon>
        <taxon>Fungi</taxon>
        <taxon>Dikarya</taxon>
        <taxon>Basidiomycota</taxon>
        <taxon>Agaricomycotina</taxon>
        <taxon>Agaricomycetes</taxon>
        <taxon>Russulales</taxon>
        <taxon>Russulaceae</taxon>
        <taxon>Russula</taxon>
    </lineage>
</organism>